<comment type="subcellular location">
    <subcellularLocation>
        <location evidence="1 5">Bacterial flagellum basal body</location>
    </subcellularLocation>
</comment>
<protein>
    <recommendedName>
        <fullName evidence="3 5">Flagellar hook-basal body complex protein FliE</fullName>
    </recommendedName>
</protein>
<accession>A0A4V3DQG3</accession>
<reference evidence="6 7" key="1">
    <citation type="submission" date="2019-03" db="EMBL/GenBank/DDBJ databases">
        <title>Genomic Encyclopedia of Type Strains, Phase III (KMG-III): the genomes of soil and plant-associated and newly described type strains.</title>
        <authorList>
            <person name="Whitman W."/>
        </authorList>
    </citation>
    <scope>NUCLEOTIDE SEQUENCE [LARGE SCALE GENOMIC DNA]</scope>
    <source>
        <strain evidence="6 7">CECT 5797</strain>
    </source>
</reference>
<dbReference type="OrthoDB" id="8909229at2"/>
<dbReference type="PANTHER" id="PTHR34653:SF1">
    <property type="entry name" value="FLAGELLAR HOOK-BASAL BODY COMPLEX PROTEIN FLIE"/>
    <property type="match status" value="1"/>
</dbReference>
<organism evidence="6 7">
    <name type="scientific">Halomonas ventosae</name>
    <dbReference type="NCBI Taxonomy" id="229007"/>
    <lineage>
        <taxon>Bacteria</taxon>
        <taxon>Pseudomonadati</taxon>
        <taxon>Pseudomonadota</taxon>
        <taxon>Gammaproteobacteria</taxon>
        <taxon>Oceanospirillales</taxon>
        <taxon>Halomonadaceae</taxon>
        <taxon>Halomonas</taxon>
    </lineage>
</organism>
<comment type="caution">
    <text evidence="6">The sequence shown here is derived from an EMBL/GenBank/DDBJ whole genome shotgun (WGS) entry which is preliminary data.</text>
</comment>
<dbReference type="HAMAP" id="MF_00724">
    <property type="entry name" value="FliE"/>
    <property type="match status" value="1"/>
</dbReference>
<evidence type="ECO:0000313" key="7">
    <source>
        <dbReference type="Proteomes" id="UP000295212"/>
    </source>
</evidence>
<dbReference type="Proteomes" id="UP000295212">
    <property type="component" value="Unassembled WGS sequence"/>
</dbReference>
<dbReference type="RefSeq" id="WP_133635071.1">
    <property type="nucleotide sequence ID" value="NZ_SNZJ01000004.1"/>
</dbReference>
<dbReference type="EMBL" id="SNZJ01000004">
    <property type="protein sequence ID" value="TDR56116.1"/>
    <property type="molecule type" value="Genomic_DNA"/>
</dbReference>
<evidence type="ECO:0000256" key="1">
    <source>
        <dbReference type="ARBA" id="ARBA00004117"/>
    </source>
</evidence>
<dbReference type="GO" id="GO:0071973">
    <property type="term" value="P:bacterial-type flagellum-dependent cell motility"/>
    <property type="evidence" value="ECO:0007669"/>
    <property type="project" value="InterPro"/>
</dbReference>
<keyword evidence="4 5" id="KW-0975">Bacterial flagellum</keyword>
<dbReference type="InterPro" id="IPR001624">
    <property type="entry name" value="FliE"/>
</dbReference>
<dbReference type="Pfam" id="PF02049">
    <property type="entry name" value="FliE"/>
    <property type="match status" value="1"/>
</dbReference>
<dbReference type="GO" id="GO:0003774">
    <property type="term" value="F:cytoskeletal motor activity"/>
    <property type="evidence" value="ECO:0007669"/>
    <property type="project" value="InterPro"/>
</dbReference>
<dbReference type="PRINTS" id="PR01006">
    <property type="entry name" value="FLGHOOKFLIE"/>
</dbReference>
<dbReference type="GO" id="GO:0009425">
    <property type="term" value="C:bacterial-type flagellum basal body"/>
    <property type="evidence" value="ECO:0007669"/>
    <property type="project" value="UniProtKB-SubCell"/>
</dbReference>
<proteinExistence type="inferred from homology"/>
<evidence type="ECO:0000313" key="6">
    <source>
        <dbReference type="EMBL" id="TDR56116.1"/>
    </source>
</evidence>
<dbReference type="NCBIfam" id="TIGR00205">
    <property type="entry name" value="fliE"/>
    <property type="match status" value="1"/>
</dbReference>
<gene>
    <name evidence="5" type="primary">fliE</name>
    <name evidence="6" type="ORF">DFP85_10431</name>
</gene>
<evidence type="ECO:0000256" key="2">
    <source>
        <dbReference type="ARBA" id="ARBA00009272"/>
    </source>
</evidence>
<dbReference type="AlphaFoldDB" id="A0A4V3DQG3"/>
<keyword evidence="6" id="KW-0969">Cilium</keyword>
<keyword evidence="6" id="KW-0966">Cell projection</keyword>
<evidence type="ECO:0000256" key="3">
    <source>
        <dbReference type="ARBA" id="ARBA00018024"/>
    </source>
</evidence>
<evidence type="ECO:0000256" key="5">
    <source>
        <dbReference type="HAMAP-Rule" id="MF_00724"/>
    </source>
</evidence>
<evidence type="ECO:0000256" key="4">
    <source>
        <dbReference type="ARBA" id="ARBA00023143"/>
    </source>
</evidence>
<name>A0A4V3DQG3_9GAMM</name>
<dbReference type="PANTHER" id="PTHR34653">
    <property type="match status" value="1"/>
</dbReference>
<comment type="similarity">
    <text evidence="2 5">Belongs to the FliE family.</text>
</comment>
<keyword evidence="6" id="KW-0282">Flagellum</keyword>
<dbReference type="GO" id="GO:0005198">
    <property type="term" value="F:structural molecule activity"/>
    <property type="evidence" value="ECO:0007669"/>
    <property type="project" value="UniProtKB-UniRule"/>
</dbReference>
<sequence>MSTEGIQSALQQMQSLATQASTVPRLDRSDTVQGGFASELQASIERINALQQTARTQSMDFQAGKPGVALNDVVVDMQKASVAFEMGVQVRNKLVSAYRDIMNMQV</sequence>